<dbReference type="Gene3D" id="3.30.565.10">
    <property type="entry name" value="Histidine kinase-like ATPase, C-terminal domain"/>
    <property type="match status" value="1"/>
</dbReference>
<dbReference type="PANTHER" id="PTHR45436:SF5">
    <property type="entry name" value="SENSOR HISTIDINE KINASE TRCS"/>
    <property type="match status" value="1"/>
</dbReference>
<dbReference type="InterPro" id="IPR036890">
    <property type="entry name" value="HATPase_C_sf"/>
</dbReference>
<dbReference type="InterPro" id="IPR003594">
    <property type="entry name" value="HATPase_dom"/>
</dbReference>
<keyword evidence="9" id="KW-0067">ATP-binding</keyword>
<feature type="region of interest" description="Disordered" evidence="6">
    <location>
        <begin position="581"/>
        <end position="608"/>
    </location>
</feature>
<dbReference type="GO" id="GO:0005886">
    <property type="term" value="C:plasma membrane"/>
    <property type="evidence" value="ECO:0007669"/>
    <property type="project" value="TreeGrafter"/>
</dbReference>
<dbReference type="Proteomes" id="UP000323046">
    <property type="component" value="Chromosome"/>
</dbReference>
<reference evidence="9 10" key="1">
    <citation type="submission" date="2018-05" db="EMBL/GenBank/DDBJ databases">
        <title>Streptomyces venezuelae.</title>
        <authorList>
            <person name="Kim W."/>
            <person name="Lee N."/>
            <person name="Cho B.-K."/>
        </authorList>
    </citation>
    <scope>NUCLEOTIDE SEQUENCE [LARGE SCALE GENOMIC DNA]</scope>
    <source>
        <strain evidence="9 10">ATCC 14583</strain>
    </source>
</reference>
<gene>
    <name evidence="9" type="ORF">DEJ47_33225</name>
</gene>
<feature type="compositionally biased region" description="Pro residues" evidence="6">
    <location>
        <begin position="443"/>
        <end position="476"/>
    </location>
</feature>
<dbReference type="AlphaFoldDB" id="A0A5P2BJN6"/>
<evidence type="ECO:0000256" key="1">
    <source>
        <dbReference type="ARBA" id="ARBA00000085"/>
    </source>
</evidence>
<feature type="region of interest" description="Disordered" evidence="6">
    <location>
        <begin position="402"/>
        <end position="568"/>
    </location>
</feature>
<keyword evidence="9" id="KW-0547">Nucleotide-binding</keyword>
<evidence type="ECO:0000256" key="5">
    <source>
        <dbReference type="ARBA" id="ARBA00022777"/>
    </source>
</evidence>
<dbReference type="OrthoDB" id="4652229at2"/>
<dbReference type="GO" id="GO:0000160">
    <property type="term" value="P:phosphorelay signal transduction system"/>
    <property type="evidence" value="ECO:0007669"/>
    <property type="project" value="TreeGrafter"/>
</dbReference>
<keyword evidence="7" id="KW-0812">Transmembrane</keyword>
<keyword evidence="4" id="KW-0808">Transferase</keyword>
<evidence type="ECO:0000259" key="8">
    <source>
        <dbReference type="SMART" id="SM00387"/>
    </source>
</evidence>
<evidence type="ECO:0000256" key="7">
    <source>
        <dbReference type="SAM" id="Phobius"/>
    </source>
</evidence>
<sequence length="608" mass="64797">MSHLRAPAARADRREGGRHGRPGSRTAAALPETHIRPQLLRIAVLPAVAVGLSACAAVLFTLRSTGARPDPVLLAVLTAAALVGLAGIVTAAVAAERAAKTVRDRVIVLRRATARGQTELRGVVDQLRRGDQPPIPDPTARVRSGGDEFDQLADELNRAQEAAVGAVVQASQLSSHAGSEQKVEVFVNLARRLQSLVHREISLLDELENEVEDPELLKGLFHVDHLATRIRRHAENLAVLGGAVSRRQWSNPVSMHEVMRSAIAEVEQYSRVKLVPPIDGTLRGHAVADVIHLLAELVENATVFSAPHTQVLLRANLVTAGIAVEVEDRGLGMPVTEQNKMNRLLTDPDQVDVASLLQDGRIGLFVVSALARRHGVAVRLQTNIYGGVQAVLILPQELLGEEQEADPVTRRRPAAEAASRGAAGSVEEGGRDATRAVAHADPPTWPEPTPLQPQPAPQPQPDPLPHPAPATAPPQPRTANGAAPAPLPVRGARQDRPTPADATPGIRPEDRQAAAEHTAAPPTPRNGAVRGRVGRPQLPKRRAQEHIAPQLRDSPSPRSDNDQVVGHDPNLMAAFQRGIGLAQAQDAREPTPREHRAGAPHDGQGHGG</sequence>
<feature type="region of interest" description="Disordered" evidence="6">
    <location>
        <begin position="1"/>
        <end position="30"/>
    </location>
</feature>
<accession>A0A5P2BJN6</accession>
<dbReference type="PANTHER" id="PTHR45436">
    <property type="entry name" value="SENSOR HISTIDINE KINASE YKOH"/>
    <property type="match status" value="1"/>
</dbReference>
<dbReference type="Pfam" id="PF02518">
    <property type="entry name" value="HATPase_c"/>
    <property type="match status" value="1"/>
</dbReference>
<evidence type="ECO:0000256" key="4">
    <source>
        <dbReference type="ARBA" id="ARBA00022679"/>
    </source>
</evidence>
<evidence type="ECO:0000313" key="10">
    <source>
        <dbReference type="Proteomes" id="UP000323046"/>
    </source>
</evidence>
<evidence type="ECO:0000313" key="9">
    <source>
        <dbReference type="EMBL" id="QES30646.1"/>
    </source>
</evidence>
<dbReference type="EMBL" id="CP029193">
    <property type="protein sequence ID" value="QES30646.1"/>
    <property type="molecule type" value="Genomic_DNA"/>
</dbReference>
<dbReference type="EC" id="2.7.13.3" evidence="2"/>
<keyword evidence="5" id="KW-0418">Kinase</keyword>
<feature type="transmembrane region" description="Helical" evidence="7">
    <location>
        <begin position="39"/>
        <end position="60"/>
    </location>
</feature>
<comment type="catalytic activity">
    <reaction evidence="1">
        <text>ATP + protein L-histidine = ADP + protein N-phospho-L-histidine.</text>
        <dbReference type="EC" id="2.7.13.3"/>
    </reaction>
</comment>
<evidence type="ECO:0000256" key="6">
    <source>
        <dbReference type="SAM" id="MobiDB-lite"/>
    </source>
</evidence>
<dbReference type="GO" id="GO:0005524">
    <property type="term" value="F:ATP binding"/>
    <property type="evidence" value="ECO:0007669"/>
    <property type="project" value="UniProtKB-KW"/>
</dbReference>
<keyword evidence="7" id="KW-1133">Transmembrane helix</keyword>
<proteinExistence type="predicted"/>
<dbReference type="InterPro" id="IPR050428">
    <property type="entry name" value="TCS_sensor_his_kinase"/>
</dbReference>
<keyword evidence="7" id="KW-0472">Membrane</keyword>
<dbReference type="SMART" id="SM00387">
    <property type="entry name" value="HATPase_c"/>
    <property type="match status" value="1"/>
</dbReference>
<feature type="domain" description="Histidine kinase/HSP90-like ATPase" evidence="8">
    <location>
        <begin position="285"/>
        <end position="398"/>
    </location>
</feature>
<keyword evidence="10" id="KW-1185">Reference proteome</keyword>
<dbReference type="RefSeq" id="WP_150174644.1">
    <property type="nucleotide sequence ID" value="NZ_CP029193.1"/>
</dbReference>
<protein>
    <recommendedName>
        <fullName evidence="2">histidine kinase</fullName>
        <ecNumber evidence="2">2.7.13.3</ecNumber>
    </recommendedName>
</protein>
<evidence type="ECO:0000256" key="2">
    <source>
        <dbReference type="ARBA" id="ARBA00012438"/>
    </source>
</evidence>
<dbReference type="GO" id="GO:0004673">
    <property type="term" value="F:protein histidine kinase activity"/>
    <property type="evidence" value="ECO:0007669"/>
    <property type="project" value="UniProtKB-EC"/>
</dbReference>
<feature type="transmembrane region" description="Helical" evidence="7">
    <location>
        <begin position="72"/>
        <end position="95"/>
    </location>
</feature>
<keyword evidence="3" id="KW-0597">Phosphoprotein</keyword>
<evidence type="ECO:0000256" key="3">
    <source>
        <dbReference type="ARBA" id="ARBA00022553"/>
    </source>
</evidence>
<name>A0A5P2BJN6_STRVZ</name>
<feature type="compositionally biased region" description="Low complexity" evidence="6">
    <location>
        <begin position="415"/>
        <end position="426"/>
    </location>
</feature>
<feature type="compositionally biased region" description="Basic and acidic residues" evidence="6">
    <location>
        <begin position="586"/>
        <end position="599"/>
    </location>
</feature>
<organism evidence="9 10">
    <name type="scientific">Streptomyces venezuelae</name>
    <dbReference type="NCBI Taxonomy" id="54571"/>
    <lineage>
        <taxon>Bacteria</taxon>
        <taxon>Bacillati</taxon>
        <taxon>Actinomycetota</taxon>
        <taxon>Actinomycetes</taxon>
        <taxon>Kitasatosporales</taxon>
        <taxon>Streptomycetaceae</taxon>
        <taxon>Streptomyces</taxon>
    </lineage>
</organism>
<dbReference type="SUPFAM" id="SSF55874">
    <property type="entry name" value="ATPase domain of HSP90 chaperone/DNA topoisomerase II/histidine kinase"/>
    <property type="match status" value="1"/>
</dbReference>